<dbReference type="EMBL" id="JWIC01000001">
    <property type="protein sequence ID" value="KID59042.1"/>
    <property type="molecule type" value="Genomic_DNA"/>
</dbReference>
<comment type="caution">
    <text evidence="1">The sequence shown here is derived from an EMBL/GenBank/DDBJ whole genome shotgun (WGS) entry which is preliminary data.</text>
</comment>
<sequence>MIKIDFKPVDWLPDEKVKTAAATRQMQELVARLADAPKYHTLTTEDRNQLIAEGYAPDLVDNLVLITQRADDLPDDTINTGFNYAAFDTALFSAEHLKAHLQGLTQGCCAYCESYLLASNAGKVGHFRPVELLEKSTLLQQNQSISCSPYYALAYQQENLVYVCDGCNDKYKGGQFPLIGQRFPLIRVEQEQSLLVNPYLDDPRQYIRFDPITARAYPFDLLCAYLMETDELSFTEAETKIWSSPDLLGYAPGFENLPGLSLWLESLSEKKIAQLGKGYTSIEVLGLNRPELVVARLNTLGQLHLAYGQFKQGKQGEFDLFIDALPTLQYRSMCIDVLQSLHHQQSTSPVSASSEKAPPSHEVSPHVAAKGDAFANWFKASLRYCVEESQLMETQRRNLVFLSARDKLYGQKAKEKCIFLPLDWQRDQHKLIKVRSHRNIWETSLSELASSRPMELLNLFTHNQIWAEGPFDALHSA</sequence>
<organism evidence="1 2">
    <name type="scientific">Pseudoalteromonas luteoviolacea</name>
    <dbReference type="NCBI Taxonomy" id="43657"/>
    <lineage>
        <taxon>Bacteria</taxon>
        <taxon>Pseudomonadati</taxon>
        <taxon>Pseudomonadota</taxon>
        <taxon>Gammaproteobacteria</taxon>
        <taxon>Alteromonadales</taxon>
        <taxon>Pseudoalteromonadaceae</taxon>
        <taxon>Pseudoalteromonas</taxon>
    </lineage>
</organism>
<dbReference type="RefSeq" id="WP_039607643.1">
    <property type="nucleotide sequence ID" value="NZ_JWIC01000001.1"/>
</dbReference>
<evidence type="ECO:0000313" key="1">
    <source>
        <dbReference type="EMBL" id="KID59042.1"/>
    </source>
</evidence>
<protein>
    <submittedName>
        <fullName evidence="1">Uncharacterized protein</fullName>
    </submittedName>
</protein>
<dbReference type="OrthoDB" id="5918473at2"/>
<dbReference type="AlphaFoldDB" id="A0A0C1QVF7"/>
<accession>A0A0C1QVF7</accession>
<evidence type="ECO:0000313" key="2">
    <source>
        <dbReference type="Proteomes" id="UP000031327"/>
    </source>
</evidence>
<dbReference type="Proteomes" id="UP000031327">
    <property type="component" value="Unassembled WGS sequence"/>
</dbReference>
<proteinExistence type="predicted"/>
<reference evidence="1 2" key="1">
    <citation type="submission" date="2014-12" db="EMBL/GenBank/DDBJ databases">
        <title>Draft Genome Sequence of Pseudoalteromonas luteoviolacea HI1.</title>
        <authorList>
            <person name="Asahina A.Y."/>
            <person name="Hadfield M.G."/>
        </authorList>
    </citation>
    <scope>NUCLEOTIDE SEQUENCE [LARGE SCALE GENOMIC DNA]</scope>
    <source>
        <strain evidence="1 2">HI1</strain>
    </source>
</reference>
<gene>
    <name evidence="1" type="ORF">JF50_00875</name>
</gene>
<name>A0A0C1QVF7_9GAMM</name>